<evidence type="ECO:0000256" key="3">
    <source>
        <dbReference type="ARBA" id="ARBA00022726"/>
    </source>
</evidence>
<feature type="binding site" evidence="4">
    <location>
        <position position="186"/>
    </location>
    <ligand>
        <name>phosphate</name>
        <dbReference type="ChEBI" id="CHEBI:43474"/>
    </ligand>
</feature>
<feature type="site" description="Important for substrate specificity" evidence="4">
    <location>
        <position position="167"/>
    </location>
</feature>
<feature type="binding site" evidence="4">
    <location>
        <begin position="209"/>
        <end position="211"/>
    </location>
    <ligand>
        <name>substrate</name>
    </ligand>
</feature>
<organism evidence="6 7">
    <name type="scientific">Candidatus Methylomirabilis lanthanidiphila</name>
    <dbReference type="NCBI Taxonomy" id="2211376"/>
    <lineage>
        <taxon>Bacteria</taxon>
        <taxon>Candidatus Methylomirabilota</taxon>
        <taxon>Candidatus Methylomirabilia</taxon>
        <taxon>Candidatus Methylomirabilales</taxon>
        <taxon>Candidatus Methylomirabilaceae</taxon>
        <taxon>Candidatus Methylomirabilis</taxon>
    </lineage>
</organism>
<comment type="catalytic activity">
    <reaction evidence="4">
        <text>S-methyl-5'-thioadenosine + phosphate = 5-(methylsulfanyl)-alpha-D-ribose 1-phosphate + adenine</text>
        <dbReference type="Rhea" id="RHEA:11852"/>
        <dbReference type="ChEBI" id="CHEBI:16708"/>
        <dbReference type="ChEBI" id="CHEBI:17509"/>
        <dbReference type="ChEBI" id="CHEBI:43474"/>
        <dbReference type="ChEBI" id="CHEBI:58533"/>
        <dbReference type="EC" id="2.4.2.28"/>
    </reaction>
</comment>
<feature type="binding site" evidence="4">
    <location>
        <begin position="87"/>
        <end position="88"/>
    </location>
    <ligand>
        <name>phosphate</name>
        <dbReference type="ChEBI" id="CHEBI:43474"/>
    </ligand>
</feature>
<sequence>MTQGLIGIIGGSGLYGMEGLEGVEERRVETPFGAPSDAYITGSLAGRRVAFLARHGRGHRLMPSELNFRANIFGFKVLGAEWVISASAVGSMREDLPPLDIVIPDQFFDRTKGRVSTFFGGGLVAHVSLADPTCPALGKSLFAAGQSVGARIHHGGTYLCIEGPQFSTRAESRIYRSWGVDVIGMTNLQEAKLCREAEICYATLALVTDYDVWHETEQDVSVEAVVAILKQNAETAKAIIRATVSSFPTARDGCLCGSAMRDAIITAHEAIPVDVRERLGPIIGKYL</sequence>
<reference evidence="6 7" key="1">
    <citation type="submission" date="2019-07" db="EMBL/GenBank/DDBJ databases">
        <authorList>
            <person name="Cremers G."/>
        </authorList>
    </citation>
    <scope>NUCLEOTIDE SEQUENCE [LARGE SCALE GENOMIC DNA]</scope>
</reference>
<evidence type="ECO:0000256" key="1">
    <source>
        <dbReference type="ARBA" id="ARBA00022676"/>
    </source>
</evidence>
<dbReference type="FunFam" id="3.40.50.1580:FF:000012">
    <property type="entry name" value="Probable 6-oxopurine nucleoside phosphorylase"/>
    <property type="match status" value="1"/>
</dbReference>
<evidence type="ECO:0000313" key="7">
    <source>
        <dbReference type="Proteomes" id="UP000334340"/>
    </source>
</evidence>
<keyword evidence="1 4" id="KW-0328">Glycosyltransferase</keyword>
<dbReference type="NCBIfam" id="TIGR01694">
    <property type="entry name" value="MTAP"/>
    <property type="match status" value="1"/>
</dbReference>
<dbReference type="Gene3D" id="3.40.50.1580">
    <property type="entry name" value="Nucleoside phosphorylase domain"/>
    <property type="match status" value="1"/>
</dbReference>
<dbReference type="CDD" id="cd09010">
    <property type="entry name" value="MTAP_SsMTAPII_like_MTIP"/>
    <property type="match status" value="1"/>
</dbReference>
<dbReference type="SUPFAM" id="SSF53167">
    <property type="entry name" value="Purine and uridine phosphorylases"/>
    <property type="match status" value="1"/>
</dbReference>
<feature type="site" description="Important for substrate specificity" evidence="4">
    <location>
        <position position="222"/>
    </location>
</feature>
<dbReference type="InterPro" id="IPR010044">
    <property type="entry name" value="MTAP"/>
</dbReference>
<gene>
    <name evidence="4" type="primary">mtnP</name>
    <name evidence="6" type="ORF">MELA_01432</name>
</gene>
<dbReference type="EC" id="2.4.2.28" evidence="4"/>
<dbReference type="InterPro" id="IPR000845">
    <property type="entry name" value="Nucleoside_phosphorylase_d"/>
</dbReference>
<dbReference type="GO" id="GO:0006166">
    <property type="term" value="P:purine ribonucleoside salvage"/>
    <property type="evidence" value="ECO:0007669"/>
    <property type="project" value="UniProtKB-KW"/>
</dbReference>
<proteinExistence type="inferred from homology"/>
<evidence type="ECO:0000256" key="2">
    <source>
        <dbReference type="ARBA" id="ARBA00022679"/>
    </source>
</evidence>
<evidence type="ECO:0000313" key="6">
    <source>
        <dbReference type="EMBL" id="VUZ85057.1"/>
    </source>
</evidence>
<dbReference type="Proteomes" id="UP000334340">
    <property type="component" value="Unassembled WGS sequence"/>
</dbReference>
<accession>A0A564ZJL0</accession>
<protein>
    <recommendedName>
        <fullName evidence="4">S-methyl-5'-thioadenosine phosphorylase</fullName>
        <ecNumber evidence="4">2.4.2.28</ecNumber>
    </recommendedName>
    <alternativeName>
        <fullName evidence="4">5'-methylthioadenosine phosphorylase</fullName>
        <shortName evidence="4">MTA phosphorylase</shortName>
        <shortName evidence="4">MTAP</shortName>
    </alternativeName>
</protein>
<keyword evidence="2 4" id="KW-0808">Transferase</keyword>
<feature type="binding site" evidence="4">
    <location>
        <position position="12"/>
    </location>
    <ligand>
        <name>phosphate</name>
        <dbReference type="ChEBI" id="CHEBI:43474"/>
    </ligand>
</feature>
<dbReference type="InterPro" id="IPR035994">
    <property type="entry name" value="Nucleoside_phosphorylase_sf"/>
</dbReference>
<dbReference type="GO" id="GO:0019509">
    <property type="term" value="P:L-methionine salvage from methylthioadenosine"/>
    <property type="evidence" value="ECO:0007669"/>
    <property type="project" value="UniProtKB-UniRule"/>
</dbReference>
<dbReference type="PANTHER" id="PTHR42679:SF2">
    <property type="entry name" value="S-METHYL-5'-THIOADENOSINE PHOSPHORYLASE"/>
    <property type="match status" value="1"/>
</dbReference>
<comment type="function">
    <text evidence="4">Catalyzes the reversible phosphorylation of S-methyl-5'-thioadenosine (MTA) to adenine and 5-methylthioribose-1-phosphate. Involved in the breakdown of MTA, a major by-product of polyamine biosynthesis. Responsible for the first step in the methionine salvage pathway after MTA has been generated from S-adenosylmethionine. Has broad substrate specificity with 6-aminopurine nucleosides as preferred substrates.</text>
</comment>
<dbReference type="UniPathway" id="UPA00904">
    <property type="reaction ID" value="UER00873"/>
</dbReference>
<feature type="domain" description="Nucleoside phosphorylase" evidence="5">
    <location>
        <begin position="6"/>
        <end position="244"/>
    </location>
</feature>
<dbReference type="GO" id="GO:0005829">
    <property type="term" value="C:cytosol"/>
    <property type="evidence" value="ECO:0007669"/>
    <property type="project" value="TreeGrafter"/>
</dbReference>
<comment type="subunit">
    <text evidence="4">Homohexamer. Dimer of a homotrimer.</text>
</comment>
<keyword evidence="3 4" id="KW-0660">Purine salvage</keyword>
<comment type="similarity">
    <text evidence="4">Belongs to the PNP/MTAP phosphorylase family. MTAP subfamily.</text>
</comment>
<keyword evidence="7" id="KW-1185">Reference proteome</keyword>
<comment type="pathway">
    <text evidence="4">Amino-acid biosynthesis; L-methionine biosynthesis via salvage pathway; S-methyl-5-thio-alpha-D-ribose 1-phosphate from S-methyl-5'-thioadenosine (phosphorylase route): step 1/1.</text>
</comment>
<dbReference type="HAMAP" id="MF_01963">
    <property type="entry name" value="MTAP"/>
    <property type="match status" value="1"/>
</dbReference>
<evidence type="ECO:0000259" key="5">
    <source>
        <dbReference type="Pfam" id="PF01048"/>
    </source>
</evidence>
<feature type="binding site" evidence="4">
    <location>
        <begin position="54"/>
        <end position="55"/>
    </location>
    <ligand>
        <name>phosphate</name>
        <dbReference type="ChEBI" id="CHEBI:43474"/>
    </ligand>
</feature>
<dbReference type="Pfam" id="PF01048">
    <property type="entry name" value="PNP_UDP_1"/>
    <property type="match status" value="1"/>
</dbReference>
<dbReference type="EMBL" id="CABIKM010000022">
    <property type="protein sequence ID" value="VUZ85057.1"/>
    <property type="molecule type" value="Genomic_DNA"/>
</dbReference>
<dbReference type="AlphaFoldDB" id="A0A564ZJL0"/>
<feature type="binding site" evidence="4">
    <location>
        <position position="185"/>
    </location>
    <ligand>
        <name>substrate</name>
    </ligand>
</feature>
<evidence type="ECO:0000256" key="4">
    <source>
        <dbReference type="HAMAP-Rule" id="MF_01963"/>
    </source>
</evidence>
<dbReference type="PANTHER" id="PTHR42679">
    <property type="entry name" value="S-METHYL-5'-THIOADENOSINE PHOSPHORYLASE"/>
    <property type="match status" value="1"/>
</dbReference>
<name>A0A564ZJL0_9BACT</name>
<dbReference type="GO" id="GO:0017061">
    <property type="term" value="F:S-methyl-5-thioadenosine phosphorylase activity"/>
    <property type="evidence" value="ECO:0007669"/>
    <property type="project" value="UniProtKB-UniRule"/>
</dbReference>